<dbReference type="SUPFAM" id="SSF52283">
    <property type="entry name" value="Formate/glycerate dehydrogenase catalytic domain-like"/>
    <property type="match status" value="1"/>
</dbReference>
<gene>
    <name evidence="13" type="ORF">IAA96_08110</name>
</gene>
<comment type="catalytic activity">
    <reaction evidence="9">
        <text>(R)-2-hydroxyglutarate + NAD(+) = 2-oxoglutarate + NADH + H(+)</text>
        <dbReference type="Rhea" id="RHEA:49612"/>
        <dbReference type="ChEBI" id="CHEBI:15378"/>
        <dbReference type="ChEBI" id="CHEBI:15801"/>
        <dbReference type="ChEBI" id="CHEBI:16810"/>
        <dbReference type="ChEBI" id="CHEBI:57540"/>
        <dbReference type="ChEBI" id="CHEBI:57945"/>
        <dbReference type="EC" id="1.1.1.399"/>
    </reaction>
</comment>
<dbReference type="PANTHER" id="PTHR42938:SF47">
    <property type="entry name" value="HYDROXYPYRUVATE REDUCTASE"/>
    <property type="match status" value="1"/>
</dbReference>
<proteinExistence type="inferred from homology"/>
<dbReference type="CDD" id="cd04901">
    <property type="entry name" value="ACT_3PGDH"/>
    <property type="match status" value="1"/>
</dbReference>
<name>A0A9D9HGY0_9SPIR</name>
<evidence type="ECO:0000313" key="14">
    <source>
        <dbReference type="Proteomes" id="UP000823616"/>
    </source>
</evidence>
<dbReference type="EMBL" id="JADIMS010000152">
    <property type="protein sequence ID" value="MBO8451051.1"/>
    <property type="molecule type" value="Genomic_DNA"/>
</dbReference>
<dbReference type="InterPro" id="IPR006139">
    <property type="entry name" value="D-isomer_2_OHA_DH_cat_dom"/>
</dbReference>
<evidence type="ECO:0000259" key="12">
    <source>
        <dbReference type="PROSITE" id="PS51671"/>
    </source>
</evidence>
<comment type="function">
    <text evidence="1">Catalyzes the reversible oxidation of 3-phospho-D-glycerate to 3-phosphonooxypyruvate, the first step of the phosphorylated L-serine biosynthesis pathway. Also catalyzes the reversible oxidation of 2-hydroxyglutarate to 2-oxoglutarate.</text>
</comment>
<dbReference type="EC" id="1.1.1.399" evidence="3"/>
<protein>
    <recommendedName>
        <fullName evidence="5">D-3-phosphoglycerate dehydrogenase</fullName>
        <ecNumber evidence="3">1.1.1.399</ecNumber>
        <ecNumber evidence="4">1.1.1.95</ecNumber>
    </recommendedName>
    <alternativeName>
        <fullName evidence="8">2-oxoglutarate reductase</fullName>
    </alternativeName>
</protein>
<evidence type="ECO:0000256" key="9">
    <source>
        <dbReference type="ARBA" id="ARBA00048126"/>
    </source>
</evidence>
<dbReference type="InterPro" id="IPR029752">
    <property type="entry name" value="D-isomer_DH_CS1"/>
</dbReference>
<evidence type="ECO:0000256" key="1">
    <source>
        <dbReference type="ARBA" id="ARBA00003800"/>
    </source>
</evidence>
<dbReference type="Pfam" id="PF02826">
    <property type="entry name" value="2-Hacid_dh_C"/>
    <property type="match status" value="1"/>
</dbReference>
<evidence type="ECO:0000256" key="6">
    <source>
        <dbReference type="ARBA" id="ARBA00023002"/>
    </source>
</evidence>
<dbReference type="InterPro" id="IPR045865">
    <property type="entry name" value="ACT-like_dom_sf"/>
</dbReference>
<comment type="pathway">
    <text evidence="2">Amino-acid biosynthesis; L-serine biosynthesis; L-serine from 3-phospho-D-glycerate: step 1/3.</text>
</comment>
<evidence type="ECO:0000256" key="8">
    <source>
        <dbReference type="ARBA" id="ARBA00030455"/>
    </source>
</evidence>
<comment type="catalytic activity">
    <reaction evidence="10">
        <text>(2R)-3-phosphoglycerate + NAD(+) = 3-phosphooxypyruvate + NADH + H(+)</text>
        <dbReference type="Rhea" id="RHEA:12641"/>
        <dbReference type="ChEBI" id="CHEBI:15378"/>
        <dbReference type="ChEBI" id="CHEBI:18110"/>
        <dbReference type="ChEBI" id="CHEBI:57540"/>
        <dbReference type="ChEBI" id="CHEBI:57945"/>
        <dbReference type="ChEBI" id="CHEBI:58272"/>
        <dbReference type="EC" id="1.1.1.95"/>
    </reaction>
</comment>
<keyword evidence="7" id="KW-0520">NAD</keyword>
<dbReference type="SUPFAM" id="SSF51735">
    <property type="entry name" value="NAD(P)-binding Rossmann-fold domains"/>
    <property type="match status" value="1"/>
</dbReference>
<organism evidence="13 14">
    <name type="scientific">Candidatus Avitreponema avistercoris</name>
    <dbReference type="NCBI Taxonomy" id="2840705"/>
    <lineage>
        <taxon>Bacteria</taxon>
        <taxon>Pseudomonadati</taxon>
        <taxon>Spirochaetota</taxon>
        <taxon>Spirochaetia</taxon>
        <taxon>Spirochaetales</taxon>
        <taxon>Candidatus Avitreponema</taxon>
    </lineage>
</organism>
<dbReference type="AlphaFoldDB" id="A0A9D9HGY0"/>
<dbReference type="PROSITE" id="PS00065">
    <property type="entry name" value="D_2_HYDROXYACID_DH_1"/>
    <property type="match status" value="1"/>
</dbReference>
<dbReference type="Proteomes" id="UP000823616">
    <property type="component" value="Unassembled WGS sequence"/>
</dbReference>
<dbReference type="SUPFAM" id="SSF55021">
    <property type="entry name" value="ACT-like"/>
    <property type="match status" value="1"/>
</dbReference>
<evidence type="ECO:0000256" key="7">
    <source>
        <dbReference type="ARBA" id="ARBA00023027"/>
    </source>
</evidence>
<dbReference type="EC" id="1.1.1.95" evidence="4"/>
<dbReference type="InterPro" id="IPR002912">
    <property type="entry name" value="ACT_dom"/>
</dbReference>
<sequence>MYKIQTMNKISAEGLSLFPHGKYEVAGAILDPDAVIVRSADMHETEIPASVRAIARAGAGVNNIPVARCTERGIVVFNTPGANANAVKELVVAALLFSSRPVFQAESWVKTLADKGDEIPTLAEKGKSQFVGPEIQGKTLGVIGLGAIGARVANAAQGLGMEVIGYDPFISVDAAWSLSRAVHRAESLDALLAKADYITLHVPQTDATKGLINAEKIALMKDGVRLLNFSRGGLVINGDVIAAVNSGKIACFVSDFSDEALLKTDRVICLPHLGASTPEAEENCARMAVQQLMDFLENGNIVNSVNFPKCRAEGPVPPAGARLCIANKNVPNMLGQITAAIAAAGLNIESMTNQNRTDIAYNLIDLDAPVSDEIVEQLRTIGGVVSVRVIPGAQVVGEAVEADSDDD</sequence>
<comment type="caution">
    <text evidence="13">The sequence shown here is derived from an EMBL/GenBank/DDBJ whole genome shotgun (WGS) entry which is preliminary data.</text>
</comment>
<dbReference type="PANTHER" id="PTHR42938">
    <property type="entry name" value="FORMATE DEHYDROGENASE 1"/>
    <property type="match status" value="1"/>
</dbReference>
<dbReference type="InterPro" id="IPR006140">
    <property type="entry name" value="D-isomer_DH_NAD-bd"/>
</dbReference>
<evidence type="ECO:0000256" key="2">
    <source>
        <dbReference type="ARBA" id="ARBA00005216"/>
    </source>
</evidence>
<evidence type="ECO:0000313" key="13">
    <source>
        <dbReference type="EMBL" id="MBO8451051.1"/>
    </source>
</evidence>
<dbReference type="GO" id="GO:0051287">
    <property type="term" value="F:NAD binding"/>
    <property type="evidence" value="ECO:0007669"/>
    <property type="project" value="InterPro"/>
</dbReference>
<evidence type="ECO:0000256" key="4">
    <source>
        <dbReference type="ARBA" id="ARBA00013143"/>
    </source>
</evidence>
<evidence type="ECO:0000256" key="11">
    <source>
        <dbReference type="RuleBase" id="RU003719"/>
    </source>
</evidence>
<reference evidence="13" key="1">
    <citation type="submission" date="2020-10" db="EMBL/GenBank/DDBJ databases">
        <authorList>
            <person name="Gilroy R."/>
        </authorList>
    </citation>
    <scope>NUCLEOTIDE SEQUENCE</scope>
    <source>
        <strain evidence="13">B3-4054</strain>
    </source>
</reference>
<dbReference type="PROSITE" id="PS51671">
    <property type="entry name" value="ACT"/>
    <property type="match status" value="1"/>
</dbReference>
<keyword evidence="6 11" id="KW-0560">Oxidoreductase</keyword>
<evidence type="ECO:0000256" key="5">
    <source>
        <dbReference type="ARBA" id="ARBA00021582"/>
    </source>
</evidence>
<dbReference type="Gene3D" id="3.40.50.720">
    <property type="entry name" value="NAD(P)-binding Rossmann-like Domain"/>
    <property type="match status" value="2"/>
</dbReference>
<evidence type="ECO:0000256" key="3">
    <source>
        <dbReference type="ARBA" id="ARBA00013001"/>
    </source>
</evidence>
<dbReference type="Gene3D" id="3.30.70.260">
    <property type="match status" value="1"/>
</dbReference>
<dbReference type="Pfam" id="PF00389">
    <property type="entry name" value="2-Hacid_dh"/>
    <property type="match status" value="1"/>
</dbReference>
<dbReference type="InterPro" id="IPR036291">
    <property type="entry name" value="NAD(P)-bd_dom_sf"/>
</dbReference>
<feature type="domain" description="ACT" evidence="12">
    <location>
        <begin position="322"/>
        <end position="392"/>
    </location>
</feature>
<reference evidence="13" key="2">
    <citation type="journal article" date="2021" name="PeerJ">
        <title>Extensive microbial diversity within the chicken gut microbiome revealed by metagenomics and culture.</title>
        <authorList>
            <person name="Gilroy R."/>
            <person name="Ravi A."/>
            <person name="Getino M."/>
            <person name="Pursley I."/>
            <person name="Horton D.L."/>
            <person name="Alikhan N.F."/>
            <person name="Baker D."/>
            <person name="Gharbi K."/>
            <person name="Hall N."/>
            <person name="Watson M."/>
            <person name="Adriaenssens E.M."/>
            <person name="Foster-Nyarko E."/>
            <person name="Jarju S."/>
            <person name="Secka A."/>
            <person name="Antonio M."/>
            <person name="Oren A."/>
            <person name="Chaudhuri R.R."/>
            <person name="La Ragione R."/>
            <person name="Hildebrand F."/>
            <person name="Pallen M.J."/>
        </authorList>
    </citation>
    <scope>NUCLEOTIDE SEQUENCE</scope>
    <source>
        <strain evidence="13">B3-4054</strain>
    </source>
</reference>
<comment type="similarity">
    <text evidence="11">Belongs to the D-isomer specific 2-hydroxyacid dehydrogenase family.</text>
</comment>
<evidence type="ECO:0000256" key="10">
    <source>
        <dbReference type="ARBA" id="ARBA00048731"/>
    </source>
</evidence>
<dbReference type="CDD" id="cd12174">
    <property type="entry name" value="PGDH_like_3"/>
    <property type="match status" value="1"/>
</dbReference>
<accession>A0A9D9HGY0</accession>
<dbReference type="GO" id="GO:0004617">
    <property type="term" value="F:phosphoglycerate dehydrogenase activity"/>
    <property type="evidence" value="ECO:0007669"/>
    <property type="project" value="UniProtKB-EC"/>
</dbReference>